<comment type="subcellular location">
    <subcellularLocation>
        <location evidence="4 14">Cytoplasm</location>
    </subcellularLocation>
</comment>
<dbReference type="PROSITE" id="PS51975">
    <property type="entry name" value="RNASE_H_2"/>
    <property type="match status" value="1"/>
</dbReference>
<evidence type="ECO:0000313" key="18">
    <source>
        <dbReference type="Proteomes" id="UP001597568"/>
    </source>
</evidence>
<evidence type="ECO:0000259" key="16">
    <source>
        <dbReference type="PROSITE" id="PS51975"/>
    </source>
</evidence>
<keyword evidence="13 14" id="KW-0460">Magnesium</keyword>
<dbReference type="Proteomes" id="UP001597568">
    <property type="component" value="Unassembled WGS sequence"/>
</dbReference>
<dbReference type="InterPro" id="IPR036397">
    <property type="entry name" value="RNaseH_sf"/>
</dbReference>
<dbReference type="InterPro" id="IPR012337">
    <property type="entry name" value="RNaseH-like_sf"/>
</dbReference>
<feature type="binding site" evidence="14 15">
    <location>
        <position position="96"/>
    </location>
    <ligand>
        <name>a divalent metal cation</name>
        <dbReference type="ChEBI" id="CHEBI:60240"/>
    </ligand>
</feature>
<proteinExistence type="inferred from homology"/>
<comment type="catalytic activity">
    <reaction evidence="1 14 15">
        <text>Endonucleolytic cleavage to 5'-phosphomonoester.</text>
        <dbReference type="EC" id="3.1.26.4"/>
    </reaction>
</comment>
<protein>
    <recommendedName>
        <fullName evidence="7 14">Ribonuclease HIII</fullName>
        <shortName evidence="14">RNase HIII</shortName>
        <ecNumber evidence="6 14">3.1.26.4</ecNumber>
    </recommendedName>
</protein>
<accession>A0ABW5Y4X1</accession>
<dbReference type="InterPro" id="IPR001352">
    <property type="entry name" value="RNase_HII/HIII"/>
</dbReference>
<evidence type="ECO:0000256" key="7">
    <source>
        <dbReference type="ARBA" id="ARBA00021407"/>
    </source>
</evidence>
<evidence type="ECO:0000256" key="10">
    <source>
        <dbReference type="ARBA" id="ARBA00022723"/>
    </source>
</evidence>
<dbReference type="InterPro" id="IPR012295">
    <property type="entry name" value="TBP_dom_sf"/>
</dbReference>
<keyword evidence="9 14" id="KW-0540">Nuclease</keyword>
<evidence type="ECO:0000256" key="15">
    <source>
        <dbReference type="PROSITE-ProRule" id="PRU01319"/>
    </source>
</evidence>
<keyword evidence="11 14" id="KW-0255">Endonuclease</keyword>
<dbReference type="EMBL" id="JBHUOR010000139">
    <property type="protein sequence ID" value="MFD2870403.1"/>
    <property type="molecule type" value="Genomic_DNA"/>
</dbReference>
<evidence type="ECO:0000256" key="8">
    <source>
        <dbReference type="ARBA" id="ARBA00022490"/>
    </source>
</evidence>
<dbReference type="CDD" id="cd06590">
    <property type="entry name" value="RNase_HII_bacteria_HIII_like"/>
    <property type="match status" value="1"/>
</dbReference>
<evidence type="ECO:0000256" key="12">
    <source>
        <dbReference type="ARBA" id="ARBA00022801"/>
    </source>
</evidence>
<dbReference type="RefSeq" id="WP_380149042.1">
    <property type="nucleotide sequence ID" value="NZ_JBHUOR010000139.1"/>
</dbReference>
<evidence type="ECO:0000256" key="4">
    <source>
        <dbReference type="ARBA" id="ARBA00004496"/>
    </source>
</evidence>
<dbReference type="HAMAP" id="MF_00053">
    <property type="entry name" value="RNase_HIII"/>
    <property type="match status" value="1"/>
</dbReference>
<comment type="similarity">
    <text evidence="5 14">Belongs to the RNase HII family. RnhC subfamily.</text>
</comment>
<dbReference type="Gene3D" id="3.30.310.10">
    <property type="entry name" value="TATA-Binding Protein"/>
    <property type="match status" value="1"/>
</dbReference>
<evidence type="ECO:0000256" key="9">
    <source>
        <dbReference type="ARBA" id="ARBA00022722"/>
    </source>
</evidence>
<dbReference type="InterPro" id="IPR024567">
    <property type="entry name" value="RNase_HII/HIII_dom"/>
</dbReference>
<dbReference type="Pfam" id="PF11858">
    <property type="entry name" value="DUF3378"/>
    <property type="match status" value="1"/>
</dbReference>
<dbReference type="CDD" id="cd14796">
    <property type="entry name" value="RNAse_HIII_N"/>
    <property type="match status" value="1"/>
</dbReference>
<dbReference type="EC" id="3.1.26.4" evidence="6 14"/>
<dbReference type="PANTHER" id="PTHR10954">
    <property type="entry name" value="RIBONUCLEASE H2 SUBUNIT A"/>
    <property type="match status" value="1"/>
</dbReference>
<dbReference type="InterPro" id="IPR004641">
    <property type="entry name" value="RNase_HIII"/>
</dbReference>
<sequence>MSTIVLKLSAQDQQKVHDYYDAQAVPTNAPGAVFMAKTPHATITSYKSGKVMFQGTEAEQEANRFGEFEAPTTTTSPKGDKLPEKFANMNVLGSDETGTGDYFGPITVAAAYVPQDKMALLKELGVKDSKMLTDAKMRAIAPAIMEAVPYSVLTLHNDKYNKVKAQGWSQGKIKALLHNQALRHVLSKIAPTKPDFILIDQFEERDTYYRHIQEEKDIIRDNVLFSTKAEQLHLSVAAASIIARYAFLSAMDQLSVEIGVELPKGASAKVDQVAANILLSQGEEALQSVTKWHFANTTKASRIAAKNRMI</sequence>
<organism evidence="17 18">
    <name type="scientific">Kurthia populi</name>
    <dbReference type="NCBI Taxonomy" id="1562132"/>
    <lineage>
        <taxon>Bacteria</taxon>
        <taxon>Bacillati</taxon>
        <taxon>Bacillota</taxon>
        <taxon>Bacilli</taxon>
        <taxon>Bacillales</taxon>
        <taxon>Caryophanaceae</taxon>
        <taxon>Kurthia</taxon>
    </lineage>
</organism>
<keyword evidence="18" id="KW-1185">Reference proteome</keyword>
<comment type="cofactor">
    <cofactor evidence="2">
        <name>Mg(2+)</name>
        <dbReference type="ChEBI" id="CHEBI:18420"/>
    </cofactor>
</comment>
<evidence type="ECO:0000256" key="2">
    <source>
        <dbReference type="ARBA" id="ARBA00001946"/>
    </source>
</evidence>
<feature type="binding site" evidence="14 15">
    <location>
        <position position="200"/>
    </location>
    <ligand>
        <name>a divalent metal cation</name>
        <dbReference type="ChEBI" id="CHEBI:60240"/>
    </ligand>
</feature>
<feature type="domain" description="RNase H type-2" evidence="16">
    <location>
        <begin position="89"/>
        <end position="306"/>
    </location>
</feature>
<dbReference type="Gene3D" id="3.30.420.10">
    <property type="entry name" value="Ribonuclease H-like superfamily/Ribonuclease H"/>
    <property type="match status" value="1"/>
</dbReference>
<gene>
    <name evidence="14 17" type="primary">rnhC</name>
    <name evidence="17" type="ORF">ACFSY7_18065</name>
</gene>
<dbReference type="Pfam" id="PF01351">
    <property type="entry name" value="RNase_HII"/>
    <property type="match status" value="1"/>
</dbReference>
<evidence type="ECO:0000256" key="14">
    <source>
        <dbReference type="HAMAP-Rule" id="MF_00053"/>
    </source>
</evidence>
<keyword evidence="10 14" id="KW-0479">Metal-binding</keyword>
<evidence type="ECO:0000313" key="17">
    <source>
        <dbReference type="EMBL" id="MFD2870403.1"/>
    </source>
</evidence>
<comment type="caution">
    <text evidence="17">The sequence shown here is derived from an EMBL/GenBank/DDBJ whole genome shotgun (WGS) entry which is preliminary data.</text>
</comment>
<evidence type="ECO:0000256" key="1">
    <source>
        <dbReference type="ARBA" id="ARBA00000077"/>
    </source>
</evidence>
<comment type="function">
    <text evidence="3 14">Endonuclease that specifically degrades the RNA of RNA-DNA hybrids.</text>
</comment>
<evidence type="ECO:0000256" key="6">
    <source>
        <dbReference type="ARBA" id="ARBA00012180"/>
    </source>
</evidence>
<keyword evidence="8 14" id="KW-0963">Cytoplasm</keyword>
<dbReference type="PIRSF" id="PIRSF037748">
    <property type="entry name" value="RnhC"/>
    <property type="match status" value="1"/>
</dbReference>
<evidence type="ECO:0000256" key="3">
    <source>
        <dbReference type="ARBA" id="ARBA00004065"/>
    </source>
</evidence>
<reference evidence="18" key="1">
    <citation type="journal article" date="2019" name="Int. J. Syst. Evol. Microbiol.">
        <title>The Global Catalogue of Microorganisms (GCM) 10K type strain sequencing project: providing services to taxonomists for standard genome sequencing and annotation.</title>
        <authorList>
            <consortium name="The Broad Institute Genomics Platform"/>
            <consortium name="The Broad Institute Genome Sequencing Center for Infectious Disease"/>
            <person name="Wu L."/>
            <person name="Ma J."/>
        </authorList>
    </citation>
    <scope>NUCLEOTIDE SEQUENCE [LARGE SCALE GENOMIC DNA]</scope>
    <source>
        <strain evidence="18">KCTC 33522</strain>
    </source>
</reference>
<evidence type="ECO:0000256" key="5">
    <source>
        <dbReference type="ARBA" id="ARBA00008378"/>
    </source>
</evidence>
<dbReference type="NCBIfam" id="TIGR00716">
    <property type="entry name" value="rnhC"/>
    <property type="match status" value="1"/>
</dbReference>
<dbReference type="InterPro" id="IPR024568">
    <property type="entry name" value="RNase_HIII_N"/>
</dbReference>
<feature type="binding site" evidence="14 15">
    <location>
        <position position="95"/>
    </location>
    <ligand>
        <name>a divalent metal cation</name>
        <dbReference type="ChEBI" id="CHEBI:60240"/>
    </ligand>
</feature>
<dbReference type="SUPFAM" id="SSF53098">
    <property type="entry name" value="Ribonuclease H-like"/>
    <property type="match status" value="1"/>
</dbReference>
<evidence type="ECO:0000256" key="11">
    <source>
        <dbReference type="ARBA" id="ARBA00022759"/>
    </source>
</evidence>
<evidence type="ECO:0000256" key="13">
    <source>
        <dbReference type="ARBA" id="ARBA00022842"/>
    </source>
</evidence>
<name>A0ABW5Y4X1_9BACL</name>
<dbReference type="PANTHER" id="PTHR10954:SF23">
    <property type="entry name" value="RIBONUCLEASE"/>
    <property type="match status" value="1"/>
</dbReference>
<keyword evidence="12 14" id="KW-0378">Hydrolase</keyword>
<comment type="cofactor">
    <cofactor evidence="14 15">
        <name>Mn(2+)</name>
        <dbReference type="ChEBI" id="CHEBI:29035"/>
    </cofactor>
    <cofactor evidence="14 15">
        <name>Mg(2+)</name>
        <dbReference type="ChEBI" id="CHEBI:18420"/>
    </cofactor>
    <text evidence="14 15">Manganese or magnesium. Binds 1 divalent metal ion per monomer in the absence of substrate. May bind a second metal ion after substrate binding.</text>
</comment>